<comment type="caution">
    <text evidence="1">The sequence shown here is derived from an EMBL/GenBank/DDBJ whole genome shotgun (WGS) entry which is preliminary data.</text>
</comment>
<keyword evidence="2" id="KW-1185">Reference proteome</keyword>
<protein>
    <submittedName>
        <fullName evidence="1">Uncharacterized protein</fullName>
    </submittedName>
</protein>
<dbReference type="EMBL" id="JQAN02000008">
    <property type="protein sequence ID" value="PPD58344.1"/>
    <property type="molecule type" value="Genomic_DNA"/>
</dbReference>
<dbReference type="AlphaFoldDB" id="A0A2P5P7T1"/>
<evidence type="ECO:0000313" key="2">
    <source>
        <dbReference type="Proteomes" id="UP000235653"/>
    </source>
</evidence>
<reference evidence="1 2" key="1">
    <citation type="journal article" date="2017" name="ISME J.">
        <title>Grape pomace compost harbors organohalide-respiring Dehalogenimonas species with novel reductive dehalogenase genes.</title>
        <authorList>
            <person name="Yang Y."/>
            <person name="Higgins S.A."/>
            <person name="Yan J."/>
            <person name="Simsir B."/>
            <person name="Chourey K."/>
            <person name="Iyer R."/>
            <person name="Hettich R.L."/>
            <person name="Baldwin B."/>
            <person name="Ogles D.M."/>
            <person name="Loffler F.E."/>
        </authorList>
    </citation>
    <scope>NUCLEOTIDE SEQUENCE [LARGE SCALE GENOMIC DNA]</scope>
    <source>
        <strain evidence="1 2">GP</strain>
    </source>
</reference>
<sequence>MFVESEPSNVFIPAEAVLISFNRTSGAGVVGGGVVVGGLVVDEVVVVTGLLEVGGGEAVSLPPQDEAMMAINARPAKIERILDLIISDLHNLSPDNNDTP</sequence>
<name>A0A2P5P7T1_9CHLR</name>
<dbReference type="Proteomes" id="UP000235653">
    <property type="component" value="Unassembled WGS sequence"/>
</dbReference>
<organism evidence="1 2">
    <name type="scientific">Dehalogenimonas etheniformans</name>
    <dbReference type="NCBI Taxonomy" id="1536648"/>
    <lineage>
        <taxon>Bacteria</taxon>
        <taxon>Bacillati</taxon>
        <taxon>Chloroflexota</taxon>
        <taxon>Dehalococcoidia</taxon>
        <taxon>Dehalococcoidales</taxon>
        <taxon>Dehalococcoidaceae</taxon>
        <taxon>Dehalogenimonas</taxon>
    </lineage>
</organism>
<proteinExistence type="predicted"/>
<accession>A0A2P5P7T1</accession>
<evidence type="ECO:0000313" key="1">
    <source>
        <dbReference type="EMBL" id="PPD58344.1"/>
    </source>
</evidence>
<gene>
    <name evidence="1" type="ORF">JP09_004345</name>
</gene>